<dbReference type="Pfam" id="PF21214">
    <property type="entry name" value="WHD_2nd_SelB_bact"/>
    <property type="match status" value="1"/>
</dbReference>
<dbReference type="Gene3D" id="2.40.30.10">
    <property type="entry name" value="Translation factors"/>
    <property type="match status" value="1"/>
</dbReference>
<accession>A0A2N7U5N1</accession>
<comment type="subcellular location">
    <subcellularLocation>
        <location evidence="1">Cytoplasm</location>
    </subcellularLocation>
</comment>
<dbReference type="InterPro" id="IPR009000">
    <property type="entry name" value="Transl_B-barrel_sf"/>
</dbReference>
<dbReference type="SUPFAM" id="SSF50465">
    <property type="entry name" value="EF-Tu/eEF-1alpha/eIF2-gamma C-terminal domain"/>
    <property type="match status" value="1"/>
</dbReference>
<dbReference type="Pfam" id="PF03144">
    <property type="entry name" value="GTP_EFTU_D2"/>
    <property type="match status" value="1"/>
</dbReference>
<gene>
    <name evidence="10" type="primary">selB</name>
    <name evidence="10" type="ORF">C1H69_08910</name>
</gene>
<dbReference type="InterPro" id="IPR004161">
    <property type="entry name" value="EFTu-like_2"/>
</dbReference>
<dbReference type="RefSeq" id="WP_102653054.1">
    <property type="nucleotide sequence ID" value="NZ_PNRF01000017.1"/>
</dbReference>
<evidence type="ECO:0000256" key="2">
    <source>
        <dbReference type="ARBA" id="ARBA00015953"/>
    </source>
</evidence>
<dbReference type="SUPFAM" id="SSF46785">
    <property type="entry name" value="Winged helix' DNA-binding domain"/>
    <property type="match status" value="3"/>
</dbReference>
<dbReference type="GO" id="GO:0005525">
    <property type="term" value="F:GTP binding"/>
    <property type="evidence" value="ECO:0007669"/>
    <property type="project" value="UniProtKB-KW"/>
</dbReference>
<dbReference type="InterPro" id="IPR027417">
    <property type="entry name" value="P-loop_NTPase"/>
</dbReference>
<dbReference type="InterPro" id="IPR004535">
    <property type="entry name" value="Transl_elong_SelB"/>
</dbReference>
<evidence type="ECO:0000259" key="9">
    <source>
        <dbReference type="PROSITE" id="PS51722"/>
    </source>
</evidence>
<evidence type="ECO:0000313" key="11">
    <source>
        <dbReference type="Proteomes" id="UP000235803"/>
    </source>
</evidence>
<dbReference type="SUPFAM" id="SSF50447">
    <property type="entry name" value="Translation proteins"/>
    <property type="match status" value="1"/>
</dbReference>
<evidence type="ECO:0000313" key="10">
    <source>
        <dbReference type="EMBL" id="PMR75745.1"/>
    </source>
</evidence>
<comment type="function">
    <text evidence="7">Translation factor necessary for the incorporation of selenocysteine into proteins. It probably replaces EF-Tu for the insertion of selenocysteine directed by the UGA codon. SelB binds GTP and GDP.</text>
</comment>
<dbReference type="Pfam" id="PF09107">
    <property type="entry name" value="WHD_3rd_SelB"/>
    <property type="match status" value="1"/>
</dbReference>
<dbReference type="GO" id="GO:0001514">
    <property type="term" value="P:selenocysteine incorporation"/>
    <property type="evidence" value="ECO:0007669"/>
    <property type="project" value="InterPro"/>
</dbReference>
<dbReference type="GO" id="GO:0003924">
    <property type="term" value="F:GTPase activity"/>
    <property type="evidence" value="ECO:0007669"/>
    <property type="project" value="InterPro"/>
</dbReference>
<keyword evidence="3" id="KW-0963">Cytoplasm</keyword>
<dbReference type="InterPro" id="IPR057335">
    <property type="entry name" value="Beta-barrel_SelB"/>
</dbReference>
<dbReference type="Pfam" id="PF25461">
    <property type="entry name" value="Beta-barrel_SelB"/>
    <property type="match status" value="1"/>
</dbReference>
<evidence type="ECO:0000256" key="6">
    <source>
        <dbReference type="ARBA" id="ARBA00023134"/>
    </source>
</evidence>
<evidence type="ECO:0000256" key="7">
    <source>
        <dbReference type="ARBA" id="ARBA00025526"/>
    </source>
</evidence>
<evidence type="ECO:0000256" key="1">
    <source>
        <dbReference type="ARBA" id="ARBA00004496"/>
    </source>
</evidence>
<name>A0A2N7U5N1_9GAMM</name>
<keyword evidence="11" id="KW-1185">Reference proteome</keyword>
<evidence type="ECO:0000256" key="3">
    <source>
        <dbReference type="ARBA" id="ARBA00022490"/>
    </source>
</evidence>
<evidence type="ECO:0000256" key="8">
    <source>
        <dbReference type="ARBA" id="ARBA00031615"/>
    </source>
</evidence>
<dbReference type="InterPro" id="IPR000795">
    <property type="entry name" value="T_Tr_GTP-bd_dom"/>
</dbReference>
<feature type="domain" description="Tr-type G" evidence="9">
    <location>
        <begin position="1"/>
        <end position="173"/>
    </location>
</feature>
<keyword evidence="4" id="KW-0547">Nucleotide-binding</keyword>
<dbReference type="PRINTS" id="PR00315">
    <property type="entry name" value="ELONGATNFCT"/>
</dbReference>
<sequence>MIVGTAGHVDHGKTALIRQLTGIDTDRLKEEQARGLTIEAGFAYPEVEPGIELGFVDVPGHETFIHNMLAGSAGIDTVLLVVAADDGVMPQTVEHVQILQLLGLTRGMVALTKCDLVDAARRGEASREIEALLADTPFSGAVIHALSSRTGEGVPALRDALWTQAAGQRARPVWGAFRLAVDRVFTKAGAGLVVTGTALAGRVALGDEVRLLPSGRKARVRDLRRQNRESNQAHQGDRVALNLAGSGMERGVIKRGDWVVAETLDTPERQRLDIDLQLLDSAPALKHWSPVHIHLGVAHLTGRVALLEGQRLAPGKRMLGQLVLDSPVHACLGDRFVIRDHGGHVTLGGGVVLDGDPPRRGQRAPKRLAWLSALADVVAAGLPYDLQRSLQAALELRPDGLDLDAMARNANTDRAALASLVEALSGRVVMAQGGSRAFSHHAIESLERRIIETVAANHEREPSMPGTERERLGRQVMPDLPGTFFRPLVDGLLDSGQLERQGAFVSLPGHRATLDEADEALWQRLEPLIAATPFHPPRVRDMAASEGMDEERIRQVLTACARLGWLYQVRRDHFYLAPAVRELAGIARELAETHGAVRGAEFRDRIGTGRKLAIHLLEFFDRLGFTRRVRDDRIVLRADLWD</sequence>
<dbReference type="InterPro" id="IPR009001">
    <property type="entry name" value="Transl_elong_EF1A/Init_IF2_C"/>
</dbReference>
<dbReference type="NCBIfam" id="TIGR00475">
    <property type="entry name" value="selB"/>
    <property type="match status" value="1"/>
</dbReference>
<dbReference type="Pfam" id="PF09106">
    <property type="entry name" value="WHD_2nd_SelB"/>
    <property type="match status" value="1"/>
</dbReference>
<dbReference type="Gene3D" id="1.10.10.10">
    <property type="entry name" value="Winged helix-like DNA-binding domain superfamily/Winged helix DNA-binding domain"/>
    <property type="match status" value="3"/>
</dbReference>
<dbReference type="Pfam" id="PF00009">
    <property type="entry name" value="GTP_EFTU"/>
    <property type="match status" value="1"/>
</dbReference>
<dbReference type="GO" id="GO:0003723">
    <property type="term" value="F:RNA binding"/>
    <property type="evidence" value="ECO:0007669"/>
    <property type="project" value="InterPro"/>
</dbReference>
<evidence type="ECO:0000256" key="5">
    <source>
        <dbReference type="ARBA" id="ARBA00022917"/>
    </source>
</evidence>
<dbReference type="CDD" id="cd15491">
    <property type="entry name" value="selB_III"/>
    <property type="match status" value="1"/>
</dbReference>
<dbReference type="CDD" id="cd04171">
    <property type="entry name" value="SelB"/>
    <property type="match status" value="1"/>
</dbReference>
<dbReference type="PANTHER" id="PTHR43721:SF22">
    <property type="entry name" value="ELONGATION FACTOR TU, MITOCHONDRIAL"/>
    <property type="match status" value="1"/>
</dbReference>
<dbReference type="GO" id="GO:0003746">
    <property type="term" value="F:translation elongation factor activity"/>
    <property type="evidence" value="ECO:0007669"/>
    <property type="project" value="UniProtKB-KW"/>
</dbReference>
<comment type="caution">
    <text evidence="10">The sequence shown here is derived from an EMBL/GenBank/DDBJ whole genome shotgun (WGS) entry which is preliminary data.</text>
</comment>
<dbReference type="AlphaFoldDB" id="A0A2N7U5N1"/>
<dbReference type="InterPro" id="IPR036388">
    <property type="entry name" value="WH-like_DNA-bd_sf"/>
</dbReference>
<reference evidence="10 11" key="1">
    <citation type="submission" date="2018-01" db="EMBL/GenBank/DDBJ databases">
        <title>Halomonas endophytica sp. nov., isolated from storage liquid in the stems of Populus euphratica.</title>
        <authorList>
            <person name="Chen C."/>
        </authorList>
    </citation>
    <scope>NUCLEOTIDE SEQUENCE [LARGE SCALE GENOMIC DNA]</scope>
    <source>
        <strain evidence="10 11">MC28</strain>
    </source>
</reference>
<dbReference type="EMBL" id="PNRF01000017">
    <property type="protein sequence ID" value="PMR75745.1"/>
    <property type="molecule type" value="Genomic_DNA"/>
</dbReference>
<keyword evidence="6" id="KW-0342">GTP-binding</keyword>
<protein>
    <recommendedName>
        <fullName evidence="2">Selenocysteine-specific elongation factor</fullName>
    </recommendedName>
    <alternativeName>
        <fullName evidence="8">SelB translation factor</fullName>
    </alternativeName>
</protein>
<dbReference type="OrthoDB" id="9803139at2"/>
<dbReference type="InterPro" id="IPR036390">
    <property type="entry name" value="WH_DNA-bd_sf"/>
</dbReference>
<organism evidence="10 11">
    <name type="scientific">Billgrantia endophytica</name>
    <dbReference type="NCBI Taxonomy" id="2033802"/>
    <lineage>
        <taxon>Bacteria</taxon>
        <taxon>Pseudomonadati</taxon>
        <taxon>Pseudomonadota</taxon>
        <taxon>Gammaproteobacteria</taxon>
        <taxon>Oceanospirillales</taxon>
        <taxon>Halomonadaceae</taxon>
        <taxon>Billgrantia</taxon>
    </lineage>
</organism>
<dbReference type="InterPro" id="IPR015190">
    <property type="entry name" value="Elong_fac_SelB-wing-hlx_typ-2"/>
</dbReference>
<dbReference type="InterPro" id="IPR050055">
    <property type="entry name" value="EF-Tu_GTPase"/>
</dbReference>
<keyword evidence="10" id="KW-0251">Elongation factor</keyword>
<dbReference type="PANTHER" id="PTHR43721">
    <property type="entry name" value="ELONGATION FACTOR TU-RELATED"/>
    <property type="match status" value="1"/>
</dbReference>
<proteinExistence type="predicted"/>
<dbReference type="Proteomes" id="UP000235803">
    <property type="component" value="Unassembled WGS sequence"/>
</dbReference>
<dbReference type="InterPro" id="IPR048931">
    <property type="entry name" value="WHD_2nd_SelB_bact"/>
</dbReference>
<dbReference type="SUPFAM" id="SSF52540">
    <property type="entry name" value="P-loop containing nucleoside triphosphate hydrolases"/>
    <property type="match status" value="1"/>
</dbReference>
<dbReference type="InterPro" id="IPR015191">
    <property type="entry name" value="SelB_WHD4"/>
</dbReference>
<dbReference type="Gene3D" id="3.40.50.300">
    <property type="entry name" value="P-loop containing nucleotide triphosphate hydrolases"/>
    <property type="match status" value="1"/>
</dbReference>
<keyword evidence="5" id="KW-0648">Protein biosynthesis</keyword>
<evidence type="ECO:0000256" key="4">
    <source>
        <dbReference type="ARBA" id="ARBA00022741"/>
    </source>
</evidence>
<dbReference type="GO" id="GO:0005829">
    <property type="term" value="C:cytosol"/>
    <property type="evidence" value="ECO:0007669"/>
    <property type="project" value="TreeGrafter"/>
</dbReference>
<dbReference type="PROSITE" id="PS51722">
    <property type="entry name" value="G_TR_2"/>
    <property type="match status" value="1"/>
</dbReference>